<evidence type="ECO:0000313" key="1">
    <source>
        <dbReference type="EMBL" id="GGE36934.1"/>
    </source>
</evidence>
<dbReference type="Proteomes" id="UP000602745">
    <property type="component" value="Unassembled WGS sequence"/>
</dbReference>
<protein>
    <submittedName>
        <fullName evidence="1">Uncharacterized protein</fullName>
    </submittedName>
</protein>
<keyword evidence="2" id="KW-1185">Reference proteome</keyword>
<gene>
    <name evidence="1" type="ORF">GCM10007276_13010</name>
</gene>
<name>A0A8J2VS48_9RHOB</name>
<comment type="caution">
    <text evidence="1">The sequence shown here is derived from an EMBL/GenBank/DDBJ whole genome shotgun (WGS) entry which is preliminary data.</text>
</comment>
<reference evidence="1" key="1">
    <citation type="journal article" date="2014" name="Int. J. Syst. Evol. Microbiol.">
        <title>Complete genome sequence of Corynebacterium casei LMG S-19264T (=DSM 44701T), isolated from a smear-ripened cheese.</title>
        <authorList>
            <consortium name="US DOE Joint Genome Institute (JGI-PGF)"/>
            <person name="Walter F."/>
            <person name="Albersmeier A."/>
            <person name="Kalinowski J."/>
            <person name="Ruckert C."/>
        </authorList>
    </citation>
    <scope>NUCLEOTIDE SEQUENCE</scope>
    <source>
        <strain evidence="1">CCM 7684</strain>
    </source>
</reference>
<dbReference type="AlphaFoldDB" id="A0A8J2VS48"/>
<reference evidence="1" key="2">
    <citation type="submission" date="2020-09" db="EMBL/GenBank/DDBJ databases">
        <authorList>
            <person name="Sun Q."/>
            <person name="Sedlacek I."/>
        </authorList>
    </citation>
    <scope>NUCLEOTIDE SEQUENCE</scope>
    <source>
        <strain evidence="1">CCM 7684</strain>
    </source>
</reference>
<dbReference type="EMBL" id="BMCP01000001">
    <property type="protein sequence ID" value="GGE36934.1"/>
    <property type="molecule type" value="Genomic_DNA"/>
</dbReference>
<proteinExistence type="predicted"/>
<sequence length="244" mass="27595">MAGILAAVGLSACVPPTGDFGRARPSVIHDDLMPRLGKIAASQRHEPRSDYNMTDDEKELRDRSWVIVMPNGPRPDYERALVELRRTRLLPAHWTQLDRTTYAIRLSREPHASATTRYMRLRDDIEKDRALIAGFFATARDVMEMDTIRERTLDAMAVVSPRERENAMARIAENRIVIWWTHQAFKERASRYAYALERLLIETPDRSAIVVERSLMALQRDIAAVGPYGDAGVAVEAAPVAVSK</sequence>
<organism evidence="1 2">
    <name type="scientific">Agaricicola taiwanensis</name>
    <dbReference type="NCBI Taxonomy" id="591372"/>
    <lineage>
        <taxon>Bacteria</taxon>
        <taxon>Pseudomonadati</taxon>
        <taxon>Pseudomonadota</taxon>
        <taxon>Alphaproteobacteria</taxon>
        <taxon>Rhodobacterales</taxon>
        <taxon>Paracoccaceae</taxon>
        <taxon>Agaricicola</taxon>
    </lineage>
</organism>
<accession>A0A8J2VS48</accession>
<evidence type="ECO:0000313" key="2">
    <source>
        <dbReference type="Proteomes" id="UP000602745"/>
    </source>
</evidence>